<dbReference type="PANTHER" id="PTHR43398">
    <property type="entry name" value="DOLICHOL-PHOSPHATE MANNOSYLTRANSFERASE SUBUNIT 1"/>
    <property type="match status" value="1"/>
</dbReference>
<dbReference type="RefSeq" id="WP_017822543.1">
    <property type="nucleotide sequence ID" value="NZ_AORC01000004.1"/>
</dbReference>
<dbReference type="Gene3D" id="3.90.550.10">
    <property type="entry name" value="Spore Coat Polysaccharide Biosynthesis Protein SpsA, Chain A"/>
    <property type="match status" value="1"/>
</dbReference>
<feature type="domain" description="Glycosyltransferase 2-like" evidence="4">
    <location>
        <begin position="10"/>
        <end position="174"/>
    </location>
</feature>
<gene>
    <name evidence="5" type="ORF">D641_0104155</name>
</gene>
<protein>
    <submittedName>
        <fullName evidence="5">Dolichol-phosphate mannosyltransferase</fullName>
    </submittedName>
</protein>
<dbReference type="CDD" id="cd06442">
    <property type="entry name" value="DPM1_like"/>
    <property type="match status" value="1"/>
</dbReference>
<reference evidence="5 6" key="1">
    <citation type="journal article" date="2013" name="Genome Announc.">
        <title>Draft genome sequence of an Actinobacterium, Brachybacterium muris strain UCD-AY4.</title>
        <authorList>
            <person name="Lo J.R."/>
            <person name="Lang J.M."/>
            <person name="Darling A.E."/>
            <person name="Eisen J.A."/>
            <person name="Coil D.A."/>
        </authorList>
    </citation>
    <scope>NUCLEOTIDE SEQUENCE [LARGE SCALE GENOMIC DNA]</scope>
    <source>
        <strain evidence="5 6">UCD-AY4</strain>
    </source>
</reference>
<dbReference type="InterPro" id="IPR029044">
    <property type="entry name" value="Nucleotide-diphossugar_trans"/>
</dbReference>
<dbReference type="SUPFAM" id="SSF53448">
    <property type="entry name" value="Nucleotide-diphospho-sugar transferases"/>
    <property type="match status" value="1"/>
</dbReference>
<evidence type="ECO:0000313" key="6">
    <source>
        <dbReference type="Proteomes" id="UP000019754"/>
    </source>
</evidence>
<sequence>MSTTELRALVVIPTYDEREALPGTLARLRTAVPHAHVLIADDASPDGTGQWADQAAARDENVHVLHRAGKEGLGPAYLAGFAWGLELGYEVLVEMDADASHRPEQLPRLLDAIAGGADLVIGSRWVPGGRVHDWPVRRLVLSRGANLYAGALMGLSVRDATAGYRAFRAPLLQRLVDQQVASQGYCFQVDMTRRARDAGAVIREVPIDFDERAEGASKMSSGIVREALVKVTAWGLAHRAQQLLGALGYPGRGRRRHLRGREGGDAT</sequence>
<dbReference type="FunFam" id="3.90.550.10:FF:000122">
    <property type="entry name" value="Dolichol-phosphate mannosyltransferase subunit 1"/>
    <property type="match status" value="1"/>
</dbReference>
<keyword evidence="6" id="KW-1185">Reference proteome</keyword>
<dbReference type="GO" id="GO:0004582">
    <property type="term" value="F:dolichyl-phosphate beta-D-mannosyltransferase activity"/>
    <property type="evidence" value="ECO:0007669"/>
    <property type="project" value="InterPro"/>
</dbReference>
<dbReference type="AlphaFoldDB" id="A0A022L3B0"/>
<evidence type="ECO:0000259" key="4">
    <source>
        <dbReference type="Pfam" id="PF00535"/>
    </source>
</evidence>
<dbReference type="OrthoDB" id="9810303at2"/>
<evidence type="ECO:0000256" key="3">
    <source>
        <dbReference type="ARBA" id="ARBA00022679"/>
    </source>
</evidence>
<comment type="caution">
    <text evidence="5">The sequence shown here is derived from an EMBL/GenBank/DDBJ whole genome shotgun (WGS) entry which is preliminary data.</text>
</comment>
<comment type="similarity">
    <text evidence="1">Belongs to the glycosyltransferase 2 family.</text>
</comment>
<evidence type="ECO:0000256" key="2">
    <source>
        <dbReference type="ARBA" id="ARBA00022676"/>
    </source>
</evidence>
<evidence type="ECO:0000313" key="5">
    <source>
        <dbReference type="EMBL" id="EYT50465.1"/>
    </source>
</evidence>
<dbReference type="InterPro" id="IPR001173">
    <property type="entry name" value="Glyco_trans_2-like"/>
</dbReference>
<dbReference type="InterPro" id="IPR039528">
    <property type="entry name" value="DPM1-like"/>
</dbReference>
<organism evidence="5 6">
    <name type="scientific">Brachybacterium muris UCD-AY4</name>
    <dbReference type="NCBI Taxonomy" id="1249481"/>
    <lineage>
        <taxon>Bacteria</taxon>
        <taxon>Bacillati</taxon>
        <taxon>Actinomycetota</taxon>
        <taxon>Actinomycetes</taxon>
        <taxon>Micrococcales</taxon>
        <taxon>Dermabacteraceae</taxon>
        <taxon>Brachybacterium</taxon>
    </lineage>
</organism>
<dbReference type="GO" id="GO:0016020">
    <property type="term" value="C:membrane"/>
    <property type="evidence" value="ECO:0007669"/>
    <property type="project" value="GOC"/>
</dbReference>
<dbReference type="STRING" id="1249481.D641_0104155"/>
<dbReference type="HOGENOM" id="CLU_033536_13_0_11"/>
<dbReference type="Pfam" id="PF00535">
    <property type="entry name" value="Glycos_transf_2"/>
    <property type="match status" value="1"/>
</dbReference>
<keyword evidence="3 5" id="KW-0808">Transferase</keyword>
<proteinExistence type="inferred from homology"/>
<name>A0A022L3B0_9MICO</name>
<evidence type="ECO:0000256" key="1">
    <source>
        <dbReference type="ARBA" id="ARBA00006739"/>
    </source>
</evidence>
<dbReference type="Proteomes" id="UP000019754">
    <property type="component" value="Unassembled WGS sequence"/>
</dbReference>
<dbReference type="GO" id="GO:0009247">
    <property type="term" value="P:glycolipid biosynthetic process"/>
    <property type="evidence" value="ECO:0007669"/>
    <property type="project" value="TreeGrafter"/>
</dbReference>
<dbReference type="PANTHER" id="PTHR43398:SF1">
    <property type="entry name" value="DOLICHOL-PHOSPHATE MANNOSYLTRANSFERASE SUBUNIT 1"/>
    <property type="match status" value="1"/>
</dbReference>
<keyword evidence="2 5" id="KW-0328">Glycosyltransferase</keyword>
<accession>A0A022L3B0</accession>
<dbReference type="EMBL" id="AORC01000004">
    <property type="protein sequence ID" value="EYT50465.1"/>
    <property type="molecule type" value="Genomic_DNA"/>
</dbReference>